<dbReference type="InterPro" id="IPR021139">
    <property type="entry name" value="NYN"/>
</dbReference>
<dbReference type="Pfam" id="PF01936">
    <property type="entry name" value="NYN"/>
    <property type="match status" value="1"/>
</dbReference>
<organism evidence="2 3">
    <name type="scientific">Flaviflexus equikiangi</name>
    <dbReference type="NCBI Taxonomy" id="2758573"/>
    <lineage>
        <taxon>Bacteria</taxon>
        <taxon>Bacillati</taxon>
        <taxon>Actinomycetota</taxon>
        <taxon>Actinomycetes</taxon>
        <taxon>Actinomycetales</taxon>
        <taxon>Actinomycetaceae</taxon>
        <taxon>Flaviflexus</taxon>
    </lineage>
</organism>
<dbReference type="EMBL" id="JAFFJS010000001">
    <property type="protein sequence ID" value="MBM9432264.1"/>
    <property type="molecule type" value="Genomic_DNA"/>
</dbReference>
<name>A0ABS2TCA9_9ACTO</name>
<dbReference type="RefSeq" id="WP_187995868.1">
    <property type="nucleotide sequence ID" value="NZ_JACEXG010000001.1"/>
</dbReference>
<evidence type="ECO:0000313" key="2">
    <source>
        <dbReference type="EMBL" id="MBM9432264.1"/>
    </source>
</evidence>
<gene>
    <name evidence="2" type="ORF">JVW63_00860</name>
</gene>
<dbReference type="Gene3D" id="3.40.50.1010">
    <property type="entry name" value="5'-nuclease"/>
    <property type="match status" value="1"/>
</dbReference>
<keyword evidence="3" id="KW-1185">Reference proteome</keyword>
<sequence>MMFTDDTSKRALFGNRRLILVDIENMIGGAAMTRDAAEWGRSLLTTMLDITRDEQVIVGTCATGLLNVGLSWGSARIVTGGSGPDAADKALIDVMANEDLAGRYSEIVLVSGDHGFAPSVRALRAAGVPVTVASWRGQLSPILSASASRVLVLEDLLSPTTYTKAA</sequence>
<comment type="caution">
    <text evidence="2">The sequence shown here is derived from an EMBL/GenBank/DDBJ whole genome shotgun (WGS) entry which is preliminary data.</text>
</comment>
<evidence type="ECO:0000259" key="1">
    <source>
        <dbReference type="Pfam" id="PF01936"/>
    </source>
</evidence>
<dbReference type="Proteomes" id="UP000705983">
    <property type="component" value="Unassembled WGS sequence"/>
</dbReference>
<proteinExistence type="predicted"/>
<evidence type="ECO:0000313" key="3">
    <source>
        <dbReference type="Proteomes" id="UP000705983"/>
    </source>
</evidence>
<protein>
    <submittedName>
        <fullName evidence="2">NYN domain-containing protein</fullName>
    </submittedName>
</protein>
<feature type="domain" description="NYN" evidence="1">
    <location>
        <begin position="85"/>
        <end position="153"/>
    </location>
</feature>
<reference evidence="3" key="1">
    <citation type="submission" date="2021-02" db="EMBL/GenBank/DDBJ databases">
        <title>Leucobacter sp. CX169.</title>
        <authorList>
            <person name="Cheng Y."/>
        </authorList>
    </citation>
    <scope>NUCLEOTIDE SEQUENCE [LARGE SCALE GENOMIC DNA]</scope>
    <source>
        <strain evidence="3">JY899</strain>
    </source>
</reference>
<accession>A0ABS2TCA9</accession>